<dbReference type="AlphaFoldDB" id="A0A3Q7R4E3"/>
<keyword evidence="2" id="KW-1185">Reference proteome</keyword>
<name>A0A3Q7R4E3_CALUR</name>
<sequence length="151" mass="15405">MRFRTAEGALTDAASAGGPAGGSSGSGPRRPPGGLGATRARLRAGPGEGLRGGAAARGERGRPGSARSAARRAVALRRRRPRPAGAEEGPETGATGGSCLRDDCRQRGGLRRPSRGPRRRCLSWLSPSPPLAAGASGMGPSRRGPRTLRRP</sequence>
<reference key="1">
    <citation type="submission" date="2019-01" db="UniProtKB">
        <authorList>
            <consortium name="RefSeq"/>
        </authorList>
    </citation>
    <scope>IDENTIFICATION</scope>
</reference>
<dbReference type="InParanoid" id="A0A3Q7R4E3"/>
<dbReference type="Proteomes" id="UP000286641">
    <property type="component" value="Unplaced"/>
</dbReference>
<reference evidence="3" key="2">
    <citation type="submission" date="2025-08" db="UniProtKB">
        <authorList>
            <consortium name="RefSeq"/>
        </authorList>
    </citation>
    <scope>IDENTIFICATION</scope>
    <source>
        <tissue evidence="3">Blood</tissue>
    </source>
</reference>
<evidence type="ECO:0000313" key="2">
    <source>
        <dbReference type="Proteomes" id="UP000286641"/>
    </source>
</evidence>
<feature type="compositionally biased region" description="Basic residues" evidence="1">
    <location>
        <begin position="108"/>
        <end position="121"/>
    </location>
</feature>
<feature type="region of interest" description="Disordered" evidence="1">
    <location>
        <begin position="1"/>
        <end position="151"/>
    </location>
</feature>
<organism evidence="2 3">
    <name type="scientific">Callorhinus ursinus</name>
    <name type="common">Northern fur seal</name>
    <dbReference type="NCBI Taxonomy" id="34884"/>
    <lineage>
        <taxon>Eukaryota</taxon>
        <taxon>Metazoa</taxon>
        <taxon>Chordata</taxon>
        <taxon>Craniata</taxon>
        <taxon>Vertebrata</taxon>
        <taxon>Euteleostomi</taxon>
        <taxon>Mammalia</taxon>
        <taxon>Eutheria</taxon>
        <taxon>Laurasiatheria</taxon>
        <taxon>Carnivora</taxon>
        <taxon>Caniformia</taxon>
        <taxon>Pinnipedia</taxon>
        <taxon>Otariidae</taxon>
        <taxon>Callorhinus</taxon>
    </lineage>
</organism>
<evidence type="ECO:0000313" key="3">
    <source>
        <dbReference type="RefSeq" id="XP_025735251.1"/>
    </source>
</evidence>
<gene>
    <name evidence="3" type="primary">LOC112829782</name>
</gene>
<feature type="compositionally biased region" description="Low complexity" evidence="1">
    <location>
        <begin position="63"/>
        <end position="73"/>
    </location>
</feature>
<accession>A0A3Q7R4E3</accession>
<evidence type="ECO:0000256" key="1">
    <source>
        <dbReference type="SAM" id="MobiDB-lite"/>
    </source>
</evidence>
<feature type="compositionally biased region" description="Low complexity" evidence="1">
    <location>
        <begin position="83"/>
        <end position="93"/>
    </location>
</feature>
<dbReference type="RefSeq" id="XP_025735251.1">
    <property type="nucleotide sequence ID" value="XM_025879466.1"/>
</dbReference>
<proteinExistence type="predicted"/>
<protein>
    <submittedName>
        <fullName evidence="3">Uncharacterized protein LOC112829782</fullName>
    </submittedName>
</protein>